<dbReference type="Proteomes" id="UP000199675">
    <property type="component" value="Unassembled WGS sequence"/>
</dbReference>
<name>A0A1H2WGG2_9GAMM</name>
<gene>
    <name evidence="1" type="ORF">SAMN04487960_104160</name>
</gene>
<dbReference type="EMBL" id="FNNE01000004">
    <property type="protein sequence ID" value="SDW79742.1"/>
    <property type="molecule type" value="Genomic_DNA"/>
</dbReference>
<proteinExistence type="predicted"/>
<accession>A0A1H2WGG2</accession>
<keyword evidence="2" id="KW-1185">Reference proteome</keyword>
<protein>
    <submittedName>
        <fullName evidence="1">Uncharacterized protein</fullName>
    </submittedName>
</protein>
<reference evidence="1 2" key="1">
    <citation type="submission" date="2016-10" db="EMBL/GenBank/DDBJ databases">
        <authorList>
            <person name="de Groot N.N."/>
        </authorList>
    </citation>
    <scope>NUCLEOTIDE SEQUENCE [LARGE SCALE GENOMIC DNA]</scope>
    <source>
        <strain evidence="1 2">CGMCC 1.7059</strain>
    </source>
</reference>
<sequence>MGNGVLDAQRILRPCNHVIYINHNMKYVKSCVSDLCGCYRHKKANLDGAAQGVIKVGWMMRWGVSPDAAGGGQKAYSTVTLFARLRGWSTSVPLSTATW</sequence>
<organism evidence="1 2">
    <name type="scientific">Marinobacter mobilis</name>
    <dbReference type="NCBI Taxonomy" id="488533"/>
    <lineage>
        <taxon>Bacteria</taxon>
        <taxon>Pseudomonadati</taxon>
        <taxon>Pseudomonadota</taxon>
        <taxon>Gammaproteobacteria</taxon>
        <taxon>Pseudomonadales</taxon>
        <taxon>Marinobacteraceae</taxon>
        <taxon>Marinobacter</taxon>
    </lineage>
</organism>
<evidence type="ECO:0000313" key="2">
    <source>
        <dbReference type="Proteomes" id="UP000199675"/>
    </source>
</evidence>
<evidence type="ECO:0000313" key="1">
    <source>
        <dbReference type="EMBL" id="SDW79742.1"/>
    </source>
</evidence>
<dbReference type="AlphaFoldDB" id="A0A1H2WGG2"/>